<gene>
    <name evidence="2" type="ORF">Cch02nite_10520</name>
</gene>
<organism evidence="2 3">
    <name type="scientific">Catellatospora chokoriensis</name>
    <dbReference type="NCBI Taxonomy" id="310353"/>
    <lineage>
        <taxon>Bacteria</taxon>
        <taxon>Bacillati</taxon>
        <taxon>Actinomycetota</taxon>
        <taxon>Actinomycetes</taxon>
        <taxon>Micromonosporales</taxon>
        <taxon>Micromonosporaceae</taxon>
        <taxon>Catellatospora</taxon>
    </lineage>
</organism>
<dbReference type="AlphaFoldDB" id="A0A8J3JVH1"/>
<comment type="caution">
    <text evidence="2">The sequence shown here is derived from an EMBL/GenBank/DDBJ whole genome shotgun (WGS) entry which is preliminary data.</text>
</comment>
<dbReference type="EMBL" id="BONG01000004">
    <property type="protein sequence ID" value="GIF87608.1"/>
    <property type="molecule type" value="Genomic_DNA"/>
</dbReference>
<reference evidence="2 3" key="1">
    <citation type="submission" date="2021-01" db="EMBL/GenBank/DDBJ databases">
        <title>Whole genome shotgun sequence of Catellatospora chokoriensis NBRC 107358.</title>
        <authorList>
            <person name="Komaki H."/>
            <person name="Tamura T."/>
        </authorList>
    </citation>
    <scope>NUCLEOTIDE SEQUENCE [LARGE SCALE GENOMIC DNA]</scope>
    <source>
        <strain evidence="2 3">NBRC 107358</strain>
    </source>
</reference>
<sequence length="203" mass="20827">MCFRIPGQYSAQTPQSLEDAPMRRILAAAVLGAALFTATACSGDPVRPNAGPVPSAGVSTEGSPSSGASAVPGASGAVTGTTDSKATCAAVIAESKKFVSKLVSRAEQMGQALSDPDKVKVFFDELTKDYVALSTTVKAEAAKTADPRLRKALEDVAKALDASVAQLGDPQKLAEDPSKMQQILFSPDLTTANEALNDICPAA</sequence>
<feature type="compositionally biased region" description="Low complexity" evidence="1">
    <location>
        <begin position="62"/>
        <end position="81"/>
    </location>
</feature>
<evidence type="ECO:0000256" key="1">
    <source>
        <dbReference type="SAM" id="MobiDB-lite"/>
    </source>
</evidence>
<dbReference type="Proteomes" id="UP000619293">
    <property type="component" value="Unassembled WGS sequence"/>
</dbReference>
<protein>
    <submittedName>
        <fullName evidence="2">Uncharacterized protein</fullName>
    </submittedName>
</protein>
<evidence type="ECO:0000313" key="3">
    <source>
        <dbReference type="Proteomes" id="UP000619293"/>
    </source>
</evidence>
<accession>A0A8J3JVH1</accession>
<feature type="region of interest" description="Disordered" evidence="1">
    <location>
        <begin position="51"/>
        <end position="81"/>
    </location>
</feature>
<keyword evidence="3" id="KW-1185">Reference proteome</keyword>
<name>A0A8J3JVH1_9ACTN</name>
<proteinExistence type="predicted"/>
<evidence type="ECO:0000313" key="2">
    <source>
        <dbReference type="EMBL" id="GIF87608.1"/>
    </source>
</evidence>